<evidence type="ECO:0000256" key="1">
    <source>
        <dbReference type="SAM" id="MobiDB-lite"/>
    </source>
</evidence>
<keyword evidence="3" id="KW-0238">DNA-binding</keyword>
<feature type="region of interest" description="Disordered" evidence="1">
    <location>
        <begin position="1"/>
        <end position="40"/>
    </location>
</feature>
<feature type="compositionally biased region" description="Low complexity" evidence="1">
    <location>
        <begin position="15"/>
        <end position="25"/>
    </location>
</feature>
<feature type="domain" description="Mating-type protein A-alpha/beta 1 N-terminal" evidence="2">
    <location>
        <begin position="45"/>
        <end position="130"/>
    </location>
</feature>
<feature type="non-terminal residue" evidence="3">
    <location>
        <position position="193"/>
    </location>
</feature>
<reference evidence="3" key="1">
    <citation type="submission" date="2015-04" db="EMBL/GenBank/DDBJ databases">
        <title>Genomic Architecture Underlying Sex-Determination in the yeast Leucosporidium scottii: New Insights into the Evolution of Mating Systems in basidiomycetes.</title>
        <authorList>
            <person name="Maia T.M."/>
            <person name="Lopes S."/>
            <person name="Almeida J.M.G.C.F."/>
            <person name="Rosa L.H."/>
            <person name="Sampaio J.P."/>
            <person name="Goncalves P."/>
            <person name="Coelho M.A."/>
        </authorList>
    </citation>
    <scope>NUCLEOTIDE SEQUENCE</scope>
    <source>
        <strain evidence="3">CBS 8188</strain>
    </source>
</reference>
<dbReference type="GO" id="GO:0003677">
    <property type="term" value="F:DNA binding"/>
    <property type="evidence" value="ECO:0007669"/>
    <property type="project" value="UniProtKB-KW"/>
</dbReference>
<dbReference type="AlphaFoldDB" id="A0A0N9HRG4"/>
<sequence>MPRFPSSNARTRTQPSSSSSLSLSALPPPRKRLGAPAPYERSSLSSMDQVIRAEVLASQQAFLQAVADKRQGAAFAVRWDATLRRITEAAEACLLSHDTIRLCTSIAASVSIVASSISEWECAAEATTRRVRDDTRTYLQHAGSSLAAPQSAAVDSPLPFRSSPSQSNDILLAPYRRWFLDHFAFPYLTAADK</sequence>
<proteinExistence type="predicted"/>
<dbReference type="EMBL" id="KR229975">
    <property type="protein sequence ID" value="ALG04443.1"/>
    <property type="molecule type" value="Genomic_DNA"/>
</dbReference>
<gene>
    <name evidence="3" type="primary">HD1</name>
</gene>
<keyword evidence="3" id="KW-0371">Homeobox</keyword>
<protein>
    <submittedName>
        <fullName evidence="3">Homeodomain transcription factor HD1</fullName>
    </submittedName>
</protein>
<name>A0A0N9HRG4_9BASI</name>
<organism evidence="3">
    <name type="scientific">Leucosporidium scottii</name>
    <dbReference type="NCBI Taxonomy" id="5278"/>
    <lineage>
        <taxon>Eukaryota</taxon>
        <taxon>Fungi</taxon>
        <taxon>Dikarya</taxon>
        <taxon>Basidiomycota</taxon>
        <taxon>Pucciniomycotina</taxon>
        <taxon>Microbotryomycetes</taxon>
        <taxon>Leucosporidiales</taxon>
        <taxon>Leucosporidium</taxon>
    </lineage>
</organism>
<evidence type="ECO:0000259" key="2">
    <source>
        <dbReference type="Pfam" id="PF12731"/>
    </source>
</evidence>
<dbReference type="InterPro" id="IPR024333">
    <property type="entry name" value="Mating-type_A-alpha/beta_1_N"/>
</dbReference>
<dbReference type="Pfam" id="PF12731">
    <property type="entry name" value="Mating_N"/>
    <property type="match status" value="1"/>
</dbReference>
<feature type="compositionally biased region" description="Polar residues" evidence="1">
    <location>
        <begin position="1"/>
        <end position="14"/>
    </location>
</feature>
<accession>A0A0N9HRG4</accession>
<evidence type="ECO:0000313" key="3">
    <source>
        <dbReference type="EMBL" id="ALG04443.1"/>
    </source>
</evidence>